<accession>A0A9P5PBC9</accession>
<comment type="caution">
    <text evidence="2">The sequence shown here is derived from an EMBL/GenBank/DDBJ whole genome shotgun (WGS) entry which is preliminary data.</text>
</comment>
<dbReference type="Proteomes" id="UP000772434">
    <property type="component" value="Unassembled WGS sequence"/>
</dbReference>
<organism evidence="2 3">
    <name type="scientific">Rhodocollybia butyracea</name>
    <dbReference type="NCBI Taxonomy" id="206335"/>
    <lineage>
        <taxon>Eukaryota</taxon>
        <taxon>Fungi</taxon>
        <taxon>Dikarya</taxon>
        <taxon>Basidiomycota</taxon>
        <taxon>Agaricomycotina</taxon>
        <taxon>Agaricomycetes</taxon>
        <taxon>Agaricomycetidae</taxon>
        <taxon>Agaricales</taxon>
        <taxon>Marasmiineae</taxon>
        <taxon>Omphalotaceae</taxon>
        <taxon>Rhodocollybia</taxon>
    </lineage>
</organism>
<evidence type="ECO:0000313" key="3">
    <source>
        <dbReference type="Proteomes" id="UP000772434"/>
    </source>
</evidence>
<dbReference type="OrthoDB" id="3231188at2759"/>
<dbReference type="AlphaFoldDB" id="A0A9P5PBC9"/>
<sequence length="216" mass="24590">MVQEQNQQVISHNSKLRNENAKLKSELALARQTKTGRNSAIAHDPLLNDELIRKMAKKYAITVYPWPTSDLFTSPPKDSLDPECPERFKDVSTFEAGLIKELHCFLDDRELRERAANYAPFRKAFIRQAKQGRTAAVSTVRGCAPMILAEVDVPASLLPTQANDLRRNSTLLKNLLEFPGSPAVSHPFSPIFYPNQVHDNTKLFMNEFQTKVWYFT</sequence>
<evidence type="ECO:0000313" key="2">
    <source>
        <dbReference type="EMBL" id="KAF9060743.1"/>
    </source>
</evidence>
<proteinExistence type="predicted"/>
<reference evidence="2" key="1">
    <citation type="submission" date="2020-11" db="EMBL/GenBank/DDBJ databases">
        <authorList>
            <consortium name="DOE Joint Genome Institute"/>
            <person name="Ahrendt S."/>
            <person name="Riley R."/>
            <person name="Andreopoulos W."/>
            <person name="Labutti K."/>
            <person name="Pangilinan J."/>
            <person name="Ruiz-Duenas F.J."/>
            <person name="Barrasa J.M."/>
            <person name="Sanchez-Garcia M."/>
            <person name="Camarero S."/>
            <person name="Miyauchi S."/>
            <person name="Serrano A."/>
            <person name="Linde D."/>
            <person name="Babiker R."/>
            <person name="Drula E."/>
            <person name="Ayuso-Fernandez I."/>
            <person name="Pacheco R."/>
            <person name="Padilla G."/>
            <person name="Ferreira P."/>
            <person name="Barriuso J."/>
            <person name="Kellner H."/>
            <person name="Castanera R."/>
            <person name="Alfaro M."/>
            <person name="Ramirez L."/>
            <person name="Pisabarro A.G."/>
            <person name="Kuo A."/>
            <person name="Tritt A."/>
            <person name="Lipzen A."/>
            <person name="He G."/>
            <person name="Yan M."/>
            <person name="Ng V."/>
            <person name="Cullen D."/>
            <person name="Martin F."/>
            <person name="Rosso M.-N."/>
            <person name="Henrissat B."/>
            <person name="Hibbett D."/>
            <person name="Martinez A.T."/>
            <person name="Grigoriev I.V."/>
        </authorList>
    </citation>
    <scope>NUCLEOTIDE SEQUENCE</scope>
    <source>
        <strain evidence="2">AH 40177</strain>
    </source>
</reference>
<dbReference type="EMBL" id="JADNRY010000230">
    <property type="protein sequence ID" value="KAF9060743.1"/>
    <property type="molecule type" value="Genomic_DNA"/>
</dbReference>
<keyword evidence="3" id="KW-1185">Reference proteome</keyword>
<gene>
    <name evidence="2" type="ORF">BDP27DRAFT_1236321</name>
</gene>
<keyword evidence="1" id="KW-0175">Coiled coil</keyword>
<feature type="coiled-coil region" evidence="1">
    <location>
        <begin position="6"/>
        <end position="33"/>
    </location>
</feature>
<protein>
    <submittedName>
        <fullName evidence="2">Uncharacterized protein</fullName>
    </submittedName>
</protein>
<evidence type="ECO:0000256" key="1">
    <source>
        <dbReference type="SAM" id="Coils"/>
    </source>
</evidence>
<name>A0A9P5PBC9_9AGAR</name>